<evidence type="ECO:0008006" key="5">
    <source>
        <dbReference type="Google" id="ProtNLM"/>
    </source>
</evidence>
<organism evidence="3 4">
    <name type="scientific">Magnetococcus marinus (strain ATCC BAA-1437 / JCM 17883 / MC-1)</name>
    <dbReference type="NCBI Taxonomy" id="156889"/>
    <lineage>
        <taxon>Bacteria</taxon>
        <taxon>Pseudomonadati</taxon>
        <taxon>Pseudomonadota</taxon>
        <taxon>Magnetococcia</taxon>
        <taxon>Magnetococcales</taxon>
        <taxon>Magnetococcaceae</taxon>
        <taxon>Magnetococcus</taxon>
    </lineage>
</organism>
<sequence precursor="true">MLKIPYNKVFVLLALAVAMSGSRELLAAPVWFGGSFRADIIMHSPDKPEQVAKGTLYVGPMRLRAEGTVGNQTRALIMDLEKERMWTLDLANKRYHEGPGRAPMPPMPDLTRLPSDPDHPVCGKDNPAQCVLKGEIALDGIMTQLWEVSMARRGQTTQMQLWVDPQRRVVLKYQLLKGPTLYRKLVEVSHEQGRATEKWQFTETIGSKTRNSELWVDARLFLPVRVVQNGQVTAEIKNIQEMVPDASLFELPKDYVQYSTKDQEKKADPAQQKQEMQFH</sequence>
<feature type="region of interest" description="Disordered" evidence="1">
    <location>
        <begin position="260"/>
        <end position="279"/>
    </location>
</feature>
<dbReference type="HOGENOM" id="CLU_1093291_0_0_5"/>
<evidence type="ECO:0000313" key="3">
    <source>
        <dbReference type="EMBL" id="ABK45482.1"/>
    </source>
</evidence>
<dbReference type="EMBL" id="CP000471">
    <property type="protein sequence ID" value="ABK45482.1"/>
    <property type="molecule type" value="Genomic_DNA"/>
</dbReference>
<keyword evidence="2" id="KW-0732">Signal</keyword>
<evidence type="ECO:0000256" key="2">
    <source>
        <dbReference type="SAM" id="SignalP"/>
    </source>
</evidence>
<evidence type="ECO:0000313" key="4">
    <source>
        <dbReference type="Proteomes" id="UP000002586"/>
    </source>
</evidence>
<dbReference type="Proteomes" id="UP000002586">
    <property type="component" value="Chromosome"/>
</dbReference>
<reference evidence="4" key="1">
    <citation type="journal article" date="2009" name="Appl. Environ. Microbiol.">
        <title>Complete genome sequence of the chemolithoautotrophic marine magnetotactic coccus strain MC-1.</title>
        <authorList>
            <person name="Schubbe S."/>
            <person name="Williams T.J."/>
            <person name="Xie G."/>
            <person name="Kiss H.E."/>
            <person name="Brettin T.S."/>
            <person name="Martinez D."/>
            <person name="Ross C.A."/>
            <person name="Schuler D."/>
            <person name="Cox B.L."/>
            <person name="Nealson K.H."/>
            <person name="Bazylinski D.A."/>
        </authorList>
    </citation>
    <scope>NUCLEOTIDE SEQUENCE [LARGE SCALE GENOMIC DNA]</scope>
    <source>
        <strain evidence="4">ATCC BAA-1437 / JCM 17883 / MC-1</strain>
    </source>
</reference>
<proteinExistence type="predicted"/>
<dbReference type="OrthoDB" id="8480253at2"/>
<name>A0LBY9_MAGMM</name>
<dbReference type="RefSeq" id="WP_011714546.1">
    <property type="nucleotide sequence ID" value="NC_008576.1"/>
</dbReference>
<evidence type="ECO:0000256" key="1">
    <source>
        <dbReference type="SAM" id="MobiDB-lite"/>
    </source>
</evidence>
<feature type="chain" id="PRO_5002626591" description="DUF3108 domain-containing protein" evidence="2">
    <location>
        <begin position="28"/>
        <end position="279"/>
    </location>
</feature>
<keyword evidence="4" id="KW-1185">Reference proteome</keyword>
<accession>A0LBY9</accession>
<protein>
    <recommendedName>
        <fullName evidence="5">DUF3108 domain-containing protein</fullName>
    </recommendedName>
</protein>
<dbReference type="AlphaFoldDB" id="A0LBY9"/>
<feature type="signal peptide" evidence="2">
    <location>
        <begin position="1"/>
        <end position="27"/>
    </location>
</feature>
<gene>
    <name evidence="3" type="ordered locus">Mmc1_2991</name>
</gene>
<reference evidence="3 4" key="2">
    <citation type="journal article" date="2012" name="Int. J. Syst. Evol. Microbiol.">
        <title>Magnetococcus marinus gen. nov., sp. nov., a marine, magnetotactic bacterium that represents a novel lineage (Magnetococcaceae fam. nov.; Magnetococcales ord. nov.) at the base of the Alphaproteobacteria.</title>
        <authorList>
            <person name="Bazylinski D.A."/>
            <person name="Williams T.J."/>
            <person name="Lefevre C.T."/>
            <person name="Berg R.J."/>
            <person name="Zhang C.L."/>
            <person name="Bowser S.S."/>
            <person name="Dean A.J."/>
            <person name="Beveridge T.J."/>
        </authorList>
    </citation>
    <scope>NUCLEOTIDE SEQUENCE [LARGE SCALE GENOMIC DNA]</scope>
    <source>
        <strain evidence="4">ATCC BAA-1437 / JCM 17883 / MC-1</strain>
    </source>
</reference>
<dbReference type="KEGG" id="mgm:Mmc1_2991"/>